<dbReference type="InterPro" id="IPR036396">
    <property type="entry name" value="Cyt_P450_sf"/>
</dbReference>
<dbReference type="Gene3D" id="1.10.630.10">
    <property type="entry name" value="Cytochrome P450"/>
    <property type="match status" value="1"/>
</dbReference>
<dbReference type="GO" id="GO:0004497">
    <property type="term" value="F:monooxygenase activity"/>
    <property type="evidence" value="ECO:0007669"/>
    <property type="project" value="UniProtKB-KW"/>
</dbReference>
<keyword evidence="2 5" id="KW-0479">Metal-binding</keyword>
<dbReference type="EMBL" id="JACEFO010000302">
    <property type="protein sequence ID" value="KAF8775560.1"/>
    <property type="molecule type" value="Genomic_DNA"/>
</dbReference>
<comment type="cofactor">
    <cofactor evidence="5">
        <name>heme</name>
        <dbReference type="ChEBI" id="CHEBI:30413"/>
    </cofactor>
</comment>
<keyword evidence="4 5" id="KW-0408">Iron</keyword>
<reference evidence="9" key="1">
    <citation type="submission" date="2020-07" db="EMBL/GenBank/DDBJ databases">
        <title>Genome sequence and genetic diversity analysis of an under-domesticated orphan crop, white fonio (Digitaria exilis).</title>
        <authorList>
            <person name="Bennetzen J.L."/>
            <person name="Chen S."/>
            <person name="Ma X."/>
            <person name="Wang X."/>
            <person name="Yssel A.E.J."/>
            <person name="Chaluvadi S.R."/>
            <person name="Johnson M."/>
            <person name="Gangashetty P."/>
            <person name="Hamidou F."/>
            <person name="Sanogo M.D."/>
            <person name="Zwaenepoel A."/>
            <person name="Wallace J."/>
            <person name="Van De Peer Y."/>
            <person name="Van Deynze A."/>
        </authorList>
    </citation>
    <scope>NUCLEOTIDE SEQUENCE</scope>
    <source>
        <tissue evidence="9">Leaves</tissue>
    </source>
</reference>
<dbReference type="InterPro" id="IPR001128">
    <property type="entry name" value="Cyt_P450"/>
</dbReference>
<dbReference type="OrthoDB" id="1055148at2759"/>
<evidence type="ECO:0000256" key="6">
    <source>
        <dbReference type="RuleBase" id="RU000461"/>
    </source>
</evidence>
<evidence type="ECO:0000256" key="4">
    <source>
        <dbReference type="ARBA" id="ARBA00023004"/>
    </source>
</evidence>
<evidence type="ECO:0008006" key="11">
    <source>
        <dbReference type="Google" id="ProtNLM"/>
    </source>
</evidence>
<evidence type="ECO:0000256" key="1">
    <source>
        <dbReference type="ARBA" id="ARBA00022617"/>
    </source>
</evidence>
<protein>
    <recommendedName>
        <fullName evidence="11">Cytochrome P450</fullName>
    </recommendedName>
</protein>
<feature type="compositionally biased region" description="Polar residues" evidence="7">
    <location>
        <begin position="24"/>
        <end position="34"/>
    </location>
</feature>
<dbReference type="GO" id="GO:0020037">
    <property type="term" value="F:heme binding"/>
    <property type="evidence" value="ECO:0007669"/>
    <property type="project" value="InterPro"/>
</dbReference>
<dbReference type="GO" id="GO:0005506">
    <property type="term" value="F:iron ion binding"/>
    <property type="evidence" value="ECO:0007669"/>
    <property type="project" value="InterPro"/>
</dbReference>
<evidence type="ECO:0000256" key="5">
    <source>
        <dbReference type="PIRSR" id="PIRSR602401-1"/>
    </source>
</evidence>
<proteinExistence type="inferred from homology"/>
<keyword evidence="10" id="KW-1185">Reference proteome</keyword>
<dbReference type="InterPro" id="IPR050651">
    <property type="entry name" value="Plant_Cytochrome_P450_Monoox"/>
</dbReference>
<dbReference type="SUPFAM" id="SSF48264">
    <property type="entry name" value="Cytochrome P450"/>
    <property type="match status" value="1"/>
</dbReference>
<dbReference type="FunFam" id="1.10.630.10:FF:000257">
    <property type="entry name" value="Os02g0503850 protein"/>
    <property type="match status" value="1"/>
</dbReference>
<dbReference type="InterPro" id="IPR017972">
    <property type="entry name" value="Cyt_P450_CS"/>
</dbReference>
<dbReference type="PANTHER" id="PTHR47947:SF23">
    <property type="entry name" value="CYTOCHROME P450 FAMILY PROTEIN, EXPRESSED"/>
    <property type="match status" value="1"/>
</dbReference>
<dbReference type="PANTHER" id="PTHR47947">
    <property type="entry name" value="CYTOCHROME P450 82C3-RELATED"/>
    <property type="match status" value="1"/>
</dbReference>
<organism evidence="9 10">
    <name type="scientific">Digitaria exilis</name>
    <dbReference type="NCBI Taxonomy" id="1010633"/>
    <lineage>
        <taxon>Eukaryota</taxon>
        <taxon>Viridiplantae</taxon>
        <taxon>Streptophyta</taxon>
        <taxon>Embryophyta</taxon>
        <taxon>Tracheophyta</taxon>
        <taxon>Spermatophyta</taxon>
        <taxon>Magnoliopsida</taxon>
        <taxon>Liliopsida</taxon>
        <taxon>Poales</taxon>
        <taxon>Poaceae</taxon>
        <taxon>PACMAD clade</taxon>
        <taxon>Panicoideae</taxon>
        <taxon>Panicodae</taxon>
        <taxon>Paniceae</taxon>
        <taxon>Anthephorinae</taxon>
        <taxon>Digitaria</taxon>
    </lineage>
</organism>
<accession>A0A835FS99</accession>
<keyword evidence="8" id="KW-1133">Transmembrane helix</keyword>
<evidence type="ECO:0000256" key="7">
    <source>
        <dbReference type="SAM" id="MobiDB-lite"/>
    </source>
</evidence>
<dbReference type="AlphaFoldDB" id="A0A835FS99"/>
<comment type="similarity">
    <text evidence="6">Belongs to the cytochrome P450 family.</text>
</comment>
<dbReference type="PRINTS" id="PR00463">
    <property type="entry name" value="EP450I"/>
</dbReference>
<dbReference type="FunFam" id="1.10.630.10:FF:000104">
    <property type="entry name" value="Cytochrome P450 family 81 subfamily D polypeptide 8"/>
    <property type="match status" value="1"/>
</dbReference>
<dbReference type="Pfam" id="PF00067">
    <property type="entry name" value="p450"/>
    <property type="match status" value="1"/>
</dbReference>
<gene>
    <name evidence="9" type="ORF">HU200_004333</name>
</gene>
<evidence type="ECO:0000313" key="10">
    <source>
        <dbReference type="Proteomes" id="UP000636709"/>
    </source>
</evidence>
<feature type="transmembrane region" description="Helical" evidence="8">
    <location>
        <begin position="111"/>
        <end position="128"/>
    </location>
</feature>
<feature type="binding site" description="axial binding residue" evidence="5">
    <location>
        <position position="560"/>
    </location>
    <ligand>
        <name>heme</name>
        <dbReference type="ChEBI" id="CHEBI:30413"/>
    </ligand>
    <ligandPart>
        <name>Fe</name>
        <dbReference type="ChEBI" id="CHEBI:18248"/>
    </ligandPart>
</feature>
<feature type="region of interest" description="Disordered" evidence="7">
    <location>
        <begin position="10"/>
        <end position="41"/>
    </location>
</feature>
<evidence type="ECO:0000256" key="8">
    <source>
        <dbReference type="SAM" id="Phobius"/>
    </source>
</evidence>
<keyword evidence="3 6" id="KW-0560">Oxidoreductase</keyword>
<evidence type="ECO:0000256" key="3">
    <source>
        <dbReference type="ARBA" id="ARBA00023002"/>
    </source>
</evidence>
<keyword evidence="8" id="KW-0472">Membrane</keyword>
<comment type="caution">
    <text evidence="9">The sequence shown here is derived from an EMBL/GenBank/DDBJ whole genome shotgun (WGS) entry which is preliminary data.</text>
</comment>
<dbReference type="GO" id="GO:0016705">
    <property type="term" value="F:oxidoreductase activity, acting on paired donors, with incorporation or reduction of molecular oxygen"/>
    <property type="evidence" value="ECO:0007669"/>
    <property type="project" value="InterPro"/>
</dbReference>
<name>A0A835FS99_9POAL</name>
<keyword evidence="6" id="KW-0503">Monooxygenase</keyword>
<dbReference type="Proteomes" id="UP000636709">
    <property type="component" value="Unassembled WGS sequence"/>
</dbReference>
<sequence>MLSCRDLAARVAREEDAPVPDNAPGQTNTSTPRTSRPLPLPDKISPVRSYTTDHPPHSSNVIHCVCTISNDNLSLQAPFWWIHLDAIDDGAPGGDHQIAASLPCSTAMDKAYVAILTFVFLLVLRYLVGRRVGAGGKGGNNGKQGKQAATRLPPSPPSVPFLGHLHLAKTPFHATLARLAAAHGPVFSMLMGSRRAVVVSSPELAKECFTENDVVFANRPLFPSQRILSFDGASLSMASYGPYWRNLRRVAAVQLLSAHRVACMSPVISGEVRAMVRRMNRAAAAADGGAARVQMKRRLFELSLSVLMETIAQTKTSRTEANADSDMSPEAHEFKQIVDDVVPHLGTANLWDYLPVLRWFDVFGVMKKLVDAVNRREVFLRRLIDAERLRENGGGNDGEKKSVIAVLLSLQKSEPEVYTDTMIMSLCATTSTTTEWAMALLLNNPEVLKKAQAEIDTAVGTSRLITPDDLPRLTYLHCIISETLRLYPAAPLLLPHESAADCKVGGYDVPRGTILLVNVYAIHRDPAVWEDPGEFRPERFEGGKAEGRLLMPFGMGRRKCPGETLALRTIGLVLGTLIQCFDWDRVDGVEVDMTEGGGLTIPMTVPLEAMCRPRAALRGVLQGL</sequence>
<keyword evidence="8" id="KW-0812">Transmembrane</keyword>
<dbReference type="InterPro" id="IPR002401">
    <property type="entry name" value="Cyt_P450_E_grp-I"/>
</dbReference>
<keyword evidence="1 5" id="KW-0349">Heme</keyword>
<dbReference type="PRINTS" id="PR00385">
    <property type="entry name" value="P450"/>
</dbReference>
<evidence type="ECO:0000313" key="9">
    <source>
        <dbReference type="EMBL" id="KAF8775560.1"/>
    </source>
</evidence>
<dbReference type="PROSITE" id="PS00086">
    <property type="entry name" value="CYTOCHROME_P450"/>
    <property type="match status" value="1"/>
</dbReference>
<evidence type="ECO:0000256" key="2">
    <source>
        <dbReference type="ARBA" id="ARBA00022723"/>
    </source>
</evidence>